<dbReference type="SUPFAM" id="SSF56601">
    <property type="entry name" value="beta-lactamase/transpeptidase-like"/>
    <property type="match status" value="1"/>
</dbReference>
<comment type="caution">
    <text evidence="2">The sequence shown here is derived from an EMBL/GenBank/DDBJ whole genome shotgun (WGS) entry which is preliminary data.</text>
</comment>
<gene>
    <name evidence="2" type="ORF">FK220_002405</name>
</gene>
<dbReference type="RefSeq" id="WP_152572679.1">
    <property type="nucleotide sequence ID" value="NZ_VIKU02000001.1"/>
</dbReference>
<protein>
    <submittedName>
        <fullName evidence="2">Beta-lactamase family protein</fullName>
    </submittedName>
</protein>
<dbReference type="EMBL" id="VIKU02000001">
    <property type="protein sequence ID" value="NHF58176.1"/>
    <property type="molecule type" value="Genomic_DNA"/>
</dbReference>
<dbReference type="InterPro" id="IPR001466">
    <property type="entry name" value="Beta-lactam-related"/>
</dbReference>
<feature type="domain" description="Beta-lactamase-related" evidence="1">
    <location>
        <begin position="25"/>
        <end position="337"/>
    </location>
</feature>
<dbReference type="PANTHER" id="PTHR46825:SF9">
    <property type="entry name" value="BETA-LACTAMASE-RELATED DOMAIN-CONTAINING PROTEIN"/>
    <property type="match status" value="1"/>
</dbReference>
<dbReference type="Pfam" id="PF00144">
    <property type="entry name" value="Beta-lactamase"/>
    <property type="match status" value="1"/>
</dbReference>
<keyword evidence="3" id="KW-1185">Reference proteome</keyword>
<dbReference type="Gene3D" id="3.40.710.10">
    <property type="entry name" value="DD-peptidase/beta-lactamase superfamily"/>
    <property type="match status" value="1"/>
</dbReference>
<dbReference type="PANTHER" id="PTHR46825">
    <property type="entry name" value="D-ALANYL-D-ALANINE-CARBOXYPEPTIDASE/ENDOPEPTIDASE AMPH"/>
    <property type="match status" value="1"/>
</dbReference>
<dbReference type="Proteomes" id="UP000707206">
    <property type="component" value="Unassembled WGS sequence"/>
</dbReference>
<dbReference type="AlphaFoldDB" id="A0A967APQ9"/>
<organism evidence="2 3">
    <name type="scientific">Pelagihabitans pacificus</name>
    <dbReference type="NCBI Taxonomy" id="2696054"/>
    <lineage>
        <taxon>Bacteria</taxon>
        <taxon>Pseudomonadati</taxon>
        <taxon>Bacteroidota</taxon>
        <taxon>Flavobacteriia</taxon>
        <taxon>Flavobacteriales</taxon>
        <taxon>Flavobacteriaceae</taxon>
        <taxon>Pelagihabitans</taxon>
    </lineage>
</organism>
<sequence length="356" mass="39082">MSKYVVLVVAVSIFHFGTAQNNEADSLLRQLVSKKHVVGASAGYSVGGEILWQQAVGYADREADKKFELQTITRPASIAKPMTAIAVMQLVEQGKVDLDAPIQTYIPSYPKQPKTQITPRQLLSHTSGIDGYKNVREAQTTKNYEDLTAAVAVFQDRKLLFEPGTRYSYSTYGYVVLGLLIEKVSGDTYENYMKKNILDKAGMQHTGVEKYGVPVENKSKLYQWGKKGKITEEAPNNLSNRIPAGGFYTTMGDLLKFGHAVLNHTLVSKATLELMGKHHSLEKENNGYGFGWFLYGKKPNEGAILGHSGTQTGSSSQLFIVPSKQAVVVVLANTSRSWQAVIGTAAQLMNLALPKD</sequence>
<dbReference type="InterPro" id="IPR050491">
    <property type="entry name" value="AmpC-like"/>
</dbReference>
<reference evidence="2" key="2">
    <citation type="submission" date="2020-03" db="EMBL/GenBank/DDBJ databases">
        <title>Flavobacteriaceae bacterium strain TP-CH-4, a member of the family Flavobacteriaceae isolated from a deep-sea seamount.</title>
        <authorList>
            <person name="Zhang D.-C."/>
        </authorList>
    </citation>
    <scope>NUCLEOTIDE SEQUENCE</scope>
    <source>
        <strain evidence="2">TP-CH-4</strain>
    </source>
</reference>
<reference evidence="2" key="1">
    <citation type="submission" date="2019-07" db="EMBL/GenBank/DDBJ databases">
        <authorList>
            <person name="De-Chao Zhang Q."/>
        </authorList>
    </citation>
    <scope>NUCLEOTIDE SEQUENCE</scope>
    <source>
        <strain evidence="2">TP-CH-4</strain>
    </source>
</reference>
<evidence type="ECO:0000259" key="1">
    <source>
        <dbReference type="Pfam" id="PF00144"/>
    </source>
</evidence>
<evidence type="ECO:0000313" key="3">
    <source>
        <dbReference type="Proteomes" id="UP000707206"/>
    </source>
</evidence>
<name>A0A967APQ9_9FLAO</name>
<evidence type="ECO:0000313" key="2">
    <source>
        <dbReference type="EMBL" id="NHF58176.1"/>
    </source>
</evidence>
<proteinExistence type="predicted"/>
<dbReference type="InterPro" id="IPR012338">
    <property type="entry name" value="Beta-lactam/transpept-like"/>
</dbReference>
<accession>A0A967APQ9</accession>